<dbReference type="AlphaFoldDB" id="A0A1B9P117"/>
<evidence type="ECO:0000256" key="4">
    <source>
        <dbReference type="ARBA" id="ARBA00022837"/>
    </source>
</evidence>
<evidence type="ECO:0000259" key="7">
    <source>
        <dbReference type="Pfam" id="PF00884"/>
    </source>
</evidence>
<dbReference type="SUPFAM" id="SSF53649">
    <property type="entry name" value="Alkaline phosphatase-like"/>
    <property type="match status" value="1"/>
</dbReference>
<feature type="domain" description="Sulfatase N-terminal" evidence="7">
    <location>
        <begin position="29"/>
        <end position="461"/>
    </location>
</feature>
<accession>A0A1B9P117</accession>
<dbReference type="InterPro" id="IPR017850">
    <property type="entry name" value="Alkaline_phosphatase_core_sf"/>
</dbReference>
<dbReference type="Gene3D" id="3.40.720.10">
    <property type="entry name" value="Alkaline Phosphatase, subunit A"/>
    <property type="match status" value="1"/>
</dbReference>
<evidence type="ECO:0000313" key="8">
    <source>
        <dbReference type="EMBL" id="OCH22054.1"/>
    </source>
</evidence>
<dbReference type="OrthoDB" id="9803751at2"/>
<sequence>MKNFKKSVLFTAIATATGSVYAAQEIDKPNILVIVGDDVGFADTQPYGSEVNTPNLMALAEEGVKFTNFHASPTSSVTRSMMLTGANSHEVGLGTFDYAVYPEAIGKPGYEGYLTKNGVTVSSLLKDSGYHTYLAGKWHLGHDDGFLPDDRGFEESYGILAGGSNHFNRDMMFPAKNANTAKALQKGDIPGVEVEPTYRNGQVVKDVYKGEYSDQVYTNEIINMIDKNKDDGKPFFAYVPFTAIHLPLQAPESAYQDKIDYYVENGWDEVRQDRFNKMKEMGVIPKEASISDRNSLSRPWDSLTEKEQAWYGRKMAVAMGMMELQDQQIGQITDYLKEIGEYDNTYVIYLADNGPEAADVTGENISELIRAWTKHHFNNETENVGNANSSVSLGPEWASASTGGLSWFKAYTAEGGIRVPFIVKPAKNSQKQQGALPAGTQTNSMSQVKDIAATILDIADVQHPGTEYKGREVAPMSGVSLLPFFAGEKEQVHSDDNAIPFELFGSGILLKGDYKIIRISTGMGGDNEWHLYNTKQDPAEQDDLRHQQPERFNEMLADYKAYENKQKIVPVDEKWNPFENVK</sequence>
<name>A0A1B9P117_ALILO</name>
<evidence type="ECO:0000256" key="2">
    <source>
        <dbReference type="ARBA" id="ARBA00022723"/>
    </source>
</evidence>
<protein>
    <submittedName>
        <fullName evidence="8">Arylsulfatase</fullName>
    </submittedName>
</protein>
<dbReference type="PROSITE" id="PS00149">
    <property type="entry name" value="SULFATASE_2"/>
    <property type="match status" value="1"/>
</dbReference>
<dbReference type="GO" id="GO:0046872">
    <property type="term" value="F:metal ion binding"/>
    <property type="evidence" value="ECO:0007669"/>
    <property type="project" value="UniProtKB-KW"/>
</dbReference>
<dbReference type="Gene3D" id="3.30.1120.10">
    <property type="match status" value="1"/>
</dbReference>
<organism evidence="8 9">
    <name type="scientific">Aliivibrio logei</name>
    <name type="common">Vibrio logei</name>
    <dbReference type="NCBI Taxonomy" id="688"/>
    <lineage>
        <taxon>Bacteria</taxon>
        <taxon>Pseudomonadati</taxon>
        <taxon>Pseudomonadota</taxon>
        <taxon>Gammaproteobacteria</taxon>
        <taxon>Vibrionales</taxon>
        <taxon>Vibrionaceae</taxon>
        <taxon>Aliivibrio</taxon>
    </lineage>
</organism>
<keyword evidence="6" id="KW-0732">Signal</keyword>
<evidence type="ECO:0000256" key="6">
    <source>
        <dbReference type="SAM" id="SignalP"/>
    </source>
</evidence>
<dbReference type="InterPro" id="IPR024607">
    <property type="entry name" value="Sulfatase_CS"/>
</dbReference>
<gene>
    <name evidence="8" type="ORF">A6E04_09385</name>
</gene>
<dbReference type="GO" id="GO:0004065">
    <property type="term" value="F:arylsulfatase activity"/>
    <property type="evidence" value="ECO:0007669"/>
    <property type="project" value="TreeGrafter"/>
</dbReference>
<dbReference type="InterPro" id="IPR000917">
    <property type="entry name" value="Sulfatase_N"/>
</dbReference>
<feature type="modified residue" description="3-oxoalanine (Ser)" evidence="5">
    <location>
        <position position="75"/>
    </location>
</feature>
<keyword evidence="2" id="KW-0479">Metal-binding</keyword>
<dbReference type="PANTHER" id="PTHR42693">
    <property type="entry name" value="ARYLSULFATASE FAMILY MEMBER"/>
    <property type="match status" value="1"/>
</dbReference>
<dbReference type="EMBL" id="MAJU01000008">
    <property type="protein sequence ID" value="OCH22054.1"/>
    <property type="molecule type" value="Genomic_DNA"/>
</dbReference>
<dbReference type="Proteomes" id="UP000093523">
    <property type="component" value="Unassembled WGS sequence"/>
</dbReference>
<feature type="signal peptide" evidence="6">
    <location>
        <begin position="1"/>
        <end position="22"/>
    </location>
</feature>
<comment type="PTM">
    <text evidence="5">The conversion to 3-oxoalanine (also known as C-formylglycine, FGly), of a serine or cysteine residue in prokaryotes and of a cysteine residue in eukaryotes, is critical for catalytic activity.</text>
</comment>
<evidence type="ECO:0000313" key="9">
    <source>
        <dbReference type="Proteomes" id="UP000093523"/>
    </source>
</evidence>
<comment type="caution">
    <text evidence="8">The sequence shown here is derived from an EMBL/GenBank/DDBJ whole genome shotgun (WGS) entry which is preliminary data.</text>
</comment>
<feature type="chain" id="PRO_5008632375" evidence="6">
    <location>
        <begin position="23"/>
        <end position="582"/>
    </location>
</feature>
<dbReference type="RefSeq" id="WP_065610664.1">
    <property type="nucleotide sequence ID" value="NZ_CAWMPN010000008.1"/>
</dbReference>
<evidence type="ECO:0000256" key="5">
    <source>
        <dbReference type="PIRSR" id="PIRSR600917-52"/>
    </source>
</evidence>
<proteinExistence type="inferred from homology"/>
<keyword evidence="3" id="KW-0378">Hydrolase</keyword>
<dbReference type="PANTHER" id="PTHR42693:SF33">
    <property type="entry name" value="ARYLSULFATASE"/>
    <property type="match status" value="1"/>
</dbReference>
<evidence type="ECO:0000256" key="1">
    <source>
        <dbReference type="ARBA" id="ARBA00008779"/>
    </source>
</evidence>
<keyword evidence="4" id="KW-0106">Calcium</keyword>
<dbReference type="CDD" id="cd16025">
    <property type="entry name" value="PAS_like"/>
    <property type="match status" value="1"/>
</dbReference>
<reference evidence="8 9" key="1">
    <citation type="submission" date="2016-06" db="EMBL/GenBank/DDBJ databases">
        <authorList>
            <person name="Kjaerup R.B."/>
            <person name="Dalgaard T.S."/>
            <person name="Juul-Madsen H.R."/>
        </authorList>
    </citation>
    <scope>NUCLEOTIDE SEQUENCE [LARGE SCALE GENOMIC DNA]</scope>
    <source>
        <strain evidence="8 9">1S159</strain>
    </source>
</reference>
<comment type="similarity">
    <text evidence="1">Belongs to the sulfatase family.</text>
</comment>
<evidence type="ECO:0000256" key="3">
    <source>
        <dbReference type="ARBA" id="ARBA00022801"/>
    </source>
</evidence>
<dbReference type="InterPro" id="IPR050738">
    <property type="entry name" value="Sulfatase"/>
</dbReference>
<dbReference type="STRING" id="688.A6E04_09385"/>
<dbReference type="Pfam" id="PF00884">
    <property type="entry name" value="Sulfatase"/>
    <property type="match status" value="1"/>
</dbReference>